<feature type="transmembrane region" description="Helical" evidence="4">
    <location>
        <begin position="167"/>
        <end position="191"/>
    </location>
</feature>
<feature type="domain" description="HTH araC/xylS-type" evidence="5">
    <location>
        <begin position="221"/>
        <end position="323"/>
    </location>
</feature>
<dbReference type="SMART" id="SM00342">
    <property type="entry name" value="HTH_ARAC"/>
    <property type="match status" value="1"/>
</dbReference>
<dbReference type="InterPro" id="IPR018060">
    <property type="entry name" value="HTH_AraC"/>
</dbReference>
<dbReference type="PROSITE" id="PS01124">
    <property type="entry name" value="HTH_ARAC_FAMILY_2"/>
    <property type="match status" value="1"/>
</dbReference>
<organism evidence="6 7">
    <name type="scientific">Tenacibaculum polynesiense</name>
    <dbReference type="NCBI Taxonomy" id="3137857"/>
    <lineage>
        <taxon>Bacteria</taxon>
        <taxon>Pseudomonadati</taxon>
        <taxon>Bacteroidota</taxon>
        <taxon>Flavobacteriia</taxon>
        <taxon>Flavobacteriales</taxon>
        <taxon>Flavobacteriaceae</taxon>
        <taxon>Tenacibaculum</taxon>
    </lineage>
</organism>
<dbReference type="InterPro" id="IPR018062">
    <property type="entry name" value="HTH_AraC-typ_CS"/>
</dbReference>
<keyword evidence="3" id="KW-0804">Transcription</keyword>
<sequence length="330" mass="38342">MFSFFLLGKGITLLSNLIIARVIFPESKAVFLIGIFLNSFLFFYAPILYLFAVSIIKGSISIKKQIIHFIPFAIFLVLNIVLVLLFLLKRDSELTANILWIRNSFDKLYFVQVIAYTFISFWVVYKHQSNNLRFVKISKWLKQTLVFFIMIWLMFLTGSLTESLPKISYTFTFIGVLLLLGLSNITLFQLLNHPEFFYNNLTVKLRKETVNTKINKEIYNKLCDLLVKEKLYKKTDLKISDLSDALGESARNVSILINTFYKGNFYDFINFYRIEEAKSLLKNGDEEMTILTILYESGFNSKSAFNAVFKKTVGQTPSNYRKNYISAMYG</sequence>
<accession>A0ABM9P777</accession>
<keyword evidence="1" id="KW-0805">Transcription regulation</keyword>
<dbReference type="PANTHER" id="PTHR43280">
    <property type="entry name" value="ARAC-FAMILY TRANSCRIPTIONAL REGULATOR"/>
    <property type="match status" value="1"/>
</dbReference>
<evidence type="ECO:0000256" key="4">
    <source>
        <dbReference type="SAM" id="Phobius"/>
    </source>
</evidence>
<keyword evidence="4" id="KW-0812">Transmembrane</keyword>
<evidence type="ECO:0000256" key="1">
    <source>
        <dbReference type="ARBA" id="ARBA00023015"/>
    </source>
</evidence>
<dbReference type="EMBL" id="CAXJIO010000006">
    <property type="protein sequence ID" value="CAL2101421.1"/>
    <property type="molecule type" value="Genomic_DNA"/>
</dbReference>
<gene>
    <name evidence="6" type="ORF">T190423A01A_150008</name>
</gene>
<dbReference type="PANTHER" id="PTHR43280:SF29">
    <property type="entry name" value="ARAC-FAMILY TRANSCRIPTIONAL REGULATOR"/>
    <property type="match status" value="1"/>
</dbReference>
<dbReference type="PROSITE" id="PS00041">
    <property type="entry name" value="HTH_ARAC_FAMILY_1"/>
    <property type="match status" value="1"/>
</dbReference>
<evidence type="ECO:0000256" key="2">
    <source>
        <dbReference type="ARBA" id="ARBA00023125"/>
    </source>
</evidence>
<evidence type="ECO:0000256" key="3">
    <source>
        <dbReference type="ARBA" id="ARBA00023163"/>
    </source>
</evidence>
<feature type="transmembrane region" description="Helical" evidence="4">
    <location>
        <begin position="108"/>
        <end position="125"/>
    </location>
</feature>
<feature type="transmembrane region" description="Helical" evidence="4">
    <location>
        <begin position="30"/>
        <end position="54"/>
    </location>
</feature>
<dbReference type="InterPro" id="IPR020449">
    <property type="entry name" value="Tscrpt_reg_AraC-type_HTH"/>
</dbReference>
<dbReference type="PRINTS" id="PR00032">
    <property type="entry name" value="HTHARAC"/>
</dbReference>
<comment type="caution">
    <text evidence="6">The sequence shown here is derived from an EMBL/GenBank/DDBJ whole genome shotgun (WGS) entry which is preliminary data.</text>
</comment>
<proteinExistence type="predicted"/>
<keyword evidence="7" id="KW-1185">Reference proteome</keyword>
<keyword evidence="4" id="KW-0472">Membrane</keyword>
<dbReference type="InterPro" id="IPR009057">
    <property type="entry name" value="Homeodomain-like_sf"/>
</dbReference>
<protein>
    <submittedName>
        <fullName evidence="6">AraC family transcriptional regulator</fullName>
    </submittedName>
</protein>
<dbReference type="Proteomes" id="UP001497527">
    <property type="component" value="Unassembled WGS sequence"/>
</dbReference>
<evidence type="ECO:0000313" key="6">
    <source>
        <dbReference type="EMBL" id="CAL2101421.1"/>
    </source>
</evidence>
<dbReference type="SUPFAM" id="SSF46689">
    <property type="entry name" value="Homeodomain-like"/>
    <property type="match status" value="1"/>
</dbReference>
<dbReference type="Gene3D" id="1.10.10.60">
    <property type="entry name" value="Homeodomain-like"/>
    <property type="match status" value="1"/>
</dbReference>
<feature type="transmembrane region" description="Helical" evidence="4">
    <location>
        <begin position="145"/>
        <end position="161"/>
    </location>
</feature>
<feature type="transmembrane region" description="Helical" evidence="4">
    <location>
        <begin position="66"/>
        <end position="88"/>
    </location>
</feature>
<evidence type="ECO:0000259" key="5">
    <source>
        <dbReference type="PROSITE" id="PS01124"/>
    </source>
</evidence>
<reference evidence="6 7" key="1">
    <citation type="submission" date="2024-05" db="EMBL/GenBank/DDBJ databases">
        <authorList>
            <person name="Duchaud E."/>
        </authorList>
    </citation>
    <scope>NUCLEOTIDE SEQUENCE [LARGE SCALE GENOMIC DNA]</scope>
    <source>
        <strain evidence="6">Ena-SAMPLE-TAB-13-05-2024-13:56:06:370-140308</strain>
    </source>
</reference>
<name>A0ABM9P777_9FLAO</name>
<dbReference type="Pfam" id="PF12833">
    <property type="entry name" value="HTH_18"/>
    <property type="match status" value="1"/>
</dbReference>
<keyword evidence="4" id="KW-1133">Transmembrane helix</keyword>
<evidence type="ECO:0000313" key="7">
    <source>
        <dbReference type="Proteomes" id="UP001497527"/>
    </source>
</evidence>
<keyword evidence="2" id="KW-0238">DNA-binding</keyword>